<feature type="chain" id="PRO_5009524770" description="DUF3015 domain-containing protein" evidence="1">
    <location>
        <begin position="23"/>
        <end position="160"/>
    </location>
</feature>
<evidence type="ECO:0008006" key="4">
    <source>
        <dbReference type="Google" id="ProtNLM"/>
    </source>
</evidence>
<evidence type="ECO:0000313" key="3">
    <source>
        <dbReference type="Proteomes" id="UP000177583"/>
    </source>
</evidence>
<dbReference type="InterPro" id="IPR021383">
    <property type="entry name" value="DUF3015"/>
</dbReference>
<evidence type="ECO:0000256" key="1">
    <source>
        <dbReference type="SAM" id="SignalP"/>
    </source>
</evidence>
<dbReference type="EMBL" id="MFNF01000034">
    <property type="protein sequence ID" value="OGH01487.1"/>
    <property type="molecule type" value="Genomic_DNA"/>
</dbReference>
<proteinExistence type="predicted"/>
<feature type="signal peptide" evidence="1">
    <location>
        <begin position="1"/>
        <end position="22"/>
    </location>
</feature>
<dbReference type="Proteomes" id="UP000177583">
    <property type="component" value="Unassembled WGS sequence"/>
</dbReference>
<protein>
    <recommendedName>
        <fullName evidence="4">DUF3015 domain-containing protein</fullName>
    </recommendedName>
</protein>
<gene>
    <name evidence="2" type="ORF">A2557_04505</name>
</gene>
<comment type="caution">
    <text evidence="2">The sequence shown here is derived from an EMBL/GenBank/DDBJ whole genome shotgun (WGS) entry which is preliminary data.</text>
</comment>
<name>A0A1F6GTL1_9PROT</name>
<evidence type="ECO:0000313" key="2">
    <source>
        <dbReference type="EMBL" id="OGH01487.1"/>
    </source>
</evidence>
<sequence length="160" mass="16623">MKKIGLGFLLLGSLFLGSNAFADGTSGCGLGSQVWKGQSGLISHLSAMTTNGSSYSQTFGMTSGTSNCDVNKSVELERQKDVFVAQNHLILSEEMAQGQGEFLVAYAAVMGCDKASARFAQVTMGHYDQIFGSATNSAQVLAGTEAAIAGDSELSSTCKL</sequence>
<keyword evidence="1" id="KW-0732">Signal</keyword>
<reference evidence="2 3" key="1">
    <citation type="journal article" date="2016" name="Nat. Commun.">
        <title>Thousands of microbial genomes shed light on interconnected biogeochemical processes in an aquifer system.</title>
        <authorList>
            <person name="Anantharaman K."/>
            <person name="Brown C.T."/>
            <person name="Hug L.A."/>
            <person name="Sharon I."/>
            <person name="Castelle C.J."/>
            <person name="Probst A.J."/>
            <person name="Thomas B.C."/>
            <person name="Singh A."/>
            <person name="Wilkins M.J."/>
            <person name="Karaoz U."/>
            <person name="Brodie E.L."/>
            <person name="Williams K.H."/>
            <person name="Hubbard S.S."/>
            <person name="Banfield J.F."/>
        </authorList>
    </citation>
    <scope>NUCLEOTIDE SEQUENCE [LARGE SCALE GENOMIC DNA]</scope>
</reference>
<dbReference type="Pfam" id="PF11220">
    <property type="entry name" value="DUF3015"/>
    <property type="match status" value="1"/>
</dbReference>
<dbReference type="AlphaFoldDB" id="A0A1F6GTL1"/>
<organism evidence="2 3">
    <name type="scientific">Candidatus Lambdaproteobacteria bacterium RIFOXYD2_FULL_56_26</name>
    <dbReference type="NCBI Taxonomy" id="1817773"/>
    <lineage>
        <taxon>Bacteria</taxon>
        <taxon>Pseudomonadati</taxon>
        <taxon>Pseudomonadota</taxon>
        <taxon>Candidatus Lambdaproteobacteria</taxon>
    </lineage>
</organism>
<accession>A0A1F6GTL1</accession>